<evidence type="ECO:0000256" key="3">
    <source>
        <dbReference type="SAM" id="SignalP"/>
    </source>
</evidence>
<keyword evidence="2" id="KW-1133">Transmembrane helix</keyword>
<keyword evidence="2" id="KW-0472">Membrane</keyword>
<sequence length="251" mass="27455">MLIKSLLIGTLFFGISASSITAYAAPKDGDIIIHAENGIDEGIFSDRDGLWQPGMNLSKGFIVTNNSDDDIKIKKFNLKHISLKNNTTNKELLLDDIEHKKTMENCIITILDGNKEIFKGNLNKAFDKNGIKLSNDIVVKNGEKKNFKMNFSINKEADNDLQDLRNEFNIAVNYELLDSKTEGEDNSNNSGNDSNIGSSGQDSSNNTLSNSMPKTGALVGTATSALIGIGVLSLGTFFVIKNKKKEGDRDE</sequence>
<feature type="signal peptide" evidence="3">
    <location>
        <begin position="1"/>
        <end position="24"/>
    </location>
</feature>
<dbReference type="Proteomes" id="UP000184035">
    <property type="component" value="Unassembled WGS sequence"/>
</dbReference>
<reference evidence="4 5" key="1">
    <citation type="submission" date="2016-11" db="EMBL/GenBank/DDBJ databases">
        <authorList>
            <person name="Jaros S."/>
            <person name="Januszkiewicz K."/>
            <person name="Wedrychowicz H."/>
        </authorList>
    </citation>
    <scope>NUCLEOTIDE SEQUENCE [LARGE SCALE GENOMIC DNA]</scope>
    <source>
        <strain evidence="4 5">DSM 2631</strain>
    </source>
</reference>
<dbReference type="EMBL" id="FQVM01000001">
    <property type="protein sequence ID" value="SHE31380.1"/>
    <property type="molecule type" value="Genomic_DNA"/>
</dbReference>
<feature type="chain" id="PRO_5012431672" description="LPXTG-motif cell wall anchor domain-containing protein" evidence="3">
    <location>
        <begin position="25"/>
        <end position="251"/>
    </location>
</feature>
<keyword evidence="5" id="KW-1185">Reference proteome</keyword>
<keyword evidence="3" id="KW-0732">Signal</keyword>
<gene>
    <name evidence="4" type="ORF">SAMN05443638_10121</name>
</gene>
<name>A0A1M4SGQ6_9CLOT</name>
<organism evidence="4 5">
    <name type="scientific">Clostridium fallax</name>
    <dbReference type="NCBI Taxonomy" id="1533"/>
    <lineage>
        <taxon>Bacteria</taxon>
        <taxon>Bacillati</taxon>
        <taxon>Bacillota</taxon>
        <taxon>Clostridia</taxon>
        <taxon>Eubacteriales</taxon>
        <taxon>Clostridiaceae</taxon>
        <taxon>Clostridium</taxon>
    </lineage>
</organism>
<protein>
    <recommendedName>
        <fullName evidence="6">LPXTG-motif cell wall anchor domain-containing protein</fullName>
    </recommendedName>
</protein>
<evidence type="ECO:0000313" key="4">
    <source>
        <dbReference type="EMBL" id="SHE31380.1"/>
    </source>
</evidence>
<evidence type="ECO:0000256" key="2">
    <source>
        <dbReference type="SAM" id="Phobius"/>
    </source>
</evidence>
<feature type="transmembrane region" description="Helical" evidence="2">
    <location>
        <begin position="217"/>
        <end position="240"/>
    </location>
</feature>
<evidence type="ECO:0008006" key="6">
    <source>
        <dbReference type="Google" id="ProtNLM"/>
    </source>
</evidence>
<feature type="compositionally biased region" description="Low complexity" evidence="1">
    <location>
        <begin position="186"/>
        <end position="206"/>
    </location>
</feature>
<evidence type="ECO:0000256" key="1">
    <source>
        <dbReference type="SAM" id="MobiDB-lite"/>
    </source>
</evidence>
<dbReference type="STRING" id="1533.SAMN05443638_10121"/>
<dbReference type="AlphaFoldDB" id="A0A1M4SGQ6"/>
<proteinExistence type="predicted"/>
<evidence type="ECO:0000313" key="5">
    <source>
        <dbReference type="Proteomes" id="UP000184035"/>
    </source>
</evidence>
<feature type="region of interest" description="Disordered" evidence="1">
    <location>
        <begin position="180"/>
        <end position="211"/>
    </location>
</feature>
<keyword evidence="2" id="KW-0812">Transmembrane</keyword>
<accession>A0A1M4SGQ6</accession>